<organism evidence="2 3">
    <name type="scientific">Stylosanthes scabra</name>
    <dbReference type="NCBI Taxonomy" id="79078"/>
    <lineage>
        <taxon>Eukaryota</taxon>
        <taxon>Viridiplantae</taxon>
        <taxon>Streptophyta</taxon>
        <taxon>Embryophyta</taxon>
        <taxon>Tracheophyta</taxon>
        <taxon>Spermatophyta</taxon>
        <taxon>Magnoliopsida</taxon>
        <taxon>eudicotyledons</taxon>
        <taxon>Gunneridae</taxon>
        <taxon>Pentapetalae</taxon>
        <taxon>rosids</taxon>
        <taxon>fabids</taxon>
        <taxon>Fabales</taxon>
        <taxon>Fabaceae</taxon>
        <taxon>Papilionoideae</taxon>
        <taxon>50 kb inversion clade</taxon>
        <taxon>dalbergioids sensu lato</taxon>
        <taxon>Dalbergieae</taxon>
        <taxon>Pterocarpus clade</taxon>
        <taxon>Stylosanthes</taxon>
    </lineage>
</organism>
<feature type="region of interest" description="Disordered" evidence="1">
    <location>
        <begin position="69"/>
        <end position="94"/>
    </location>
</feature>
<comment type="caution">
    <text evidence="2">The sequence shown here is derived from an EMBL/GenBank/DDBJ whole genome shotgun (WGS) entry which is preliminary data.</text>
</comment>
<reference evidence="2 3" key="1">
    <citation type="journal article" date="2023" name="Plants (Basel)">
        <title>Bridging the Gap: Combining Genomics and Transcriptomics Approaches to Understand Stylosanthes scabra, an Orphan Legume from the Brazilian Caatinga.</title>
        <authorList>
            <person name="Ferreira-Neto J.R.C."/>
            <person name="da Silva M.D."/>
            <person name="Binneck E."/>
            <person name="de Melo N.F."/>
            <person name="da Silva R.H."/>
            <person name="de Melo A.L.T.M."/>
            <person name="Pandolfi V."/>
            <person name="Bustamante F.O."/>
            <person name="Brasileiro-Vidal A.C."/>
            <person name="Benko-Iseppon A.M."/>
        </authorList>
    </citation>
    <scope>NUCLEOTIDE SEQUENCE [LARGE SCALE GENOMIC DNA]</scope>
    <source>
        <tissue evidence="2">Leaves</tissue>
    </source>
</reference>
<dbReference type="Proteomes" id="UP001341840">
    <property type="component" value="Unassembled WGS sequence"/>
</dbReference>
<evidence type="ECO:0000256" key="1">
    <source>
        <dbReference type="SAM" id="MobiDB-lite"/>
    </source>
</evidence>
<sequence>MWSTTTQFSCTLSDLFYIERSAAAWSHPNASHTEIRGTRSAPPTYLSSNMNGFGDRSWRDIVTRIGRVNNNANDDVNDGQSQRTRETGKQGSLNDGIEDKWLEIERRTHSIFVDNLPSHISKRFLYNKQKTMVGMIPTESKEPTKTRREVEVKVAENQKELLNRSILAESVEPIRFGSVVKRLDELQMQYGKIECRDLGPRKCILLLDTIELRDKAL</sequence>
<keyword evidence="3" id="KW-1185">Reference proteome</keyword>
<evidence type="ECO:0000313" key="2">
    <source>
        <dbReference type="EMBL" id="MED6107416.1"/>
    </source>
</evidence>
<evidence type="ECO:0000313" key="3">
    <source>
        <dbReference type="Proteomes" id="UP001341840"/>
    </source>
</evidence>
<protein>
    <submittedName>
        <fullName evidence="2">Uncharacterized protein</fullName>
    </submittedName>
</protein>
<accession>A0ABU6Q6F8</accession>
<name>A0ABU6Q6F8_9FABA</name>
<feature type="region of interest" description="Disordered" evidence="1">
    <location>
        <begin position="28"/>
        <end position="48"/>
    </location>
</feature>
<gene>
    <name evidence="2" type="ORF">PIB30_013773</name>
</gene>
<dbReference type="EMBL" id="JASCZI010000036">
    <property type="protein sequence ID" value="MED6107416.1"/>
    <property type="molecule type" value="Genomic_DNA"/>
</dbReference>
<proteinExistence type="predicted"/>